<protein>
    <submittedName>
        <fullName evidence="4">Reverse transcriptase domain-containing protein</fullName>
    </submittedName>
</protein>
<dbReference type="EMBL" id="BQNB010013149">
    <property type="protein sequence ID" value="GJT12466.1"/>
    <property type="molecule type" value="Genomic_DNA"/>
</dbReference>
<keyword evidence="1" id="KW-0479">Metal-binding</keyword>
<dbReference type="SUPFAM" id="SSF56672">
    <property type="entry name" value="DNA/RNA polymerases"/>
    <property type="match status" value="1"/>
</dbReference>
<feature type="compositionally biased region" description="Low complexity" evidence="2">
    <location>
        <begin position="174"/>
        <end position="190"/>
    </location>
</feature>
<dbReference type="InterPro" id="IPR043502">
    <property type="entry name" value="DNA/RNA_pol_sf"/>
</dbReference>
<gene>
    <name evidence="4" type="ORF">Tco_0859508</name>
</gene>
<dbReference type="InterPro" id="IPR036875">
    <property type="entry name" value="Znf_CCHC_sf"/>
</dbReference>
<accession>A0ABQ5BFU7</accession>
<reference evidence="4" key="2">
    <citation type="submission" date="2022-01" db="EMBL/GenBank/DDBJ databases">
        <authorList>
            <person name="Yamashiro T."/>
            <person name="Shiraishi A."/>
            <person name="Satake H."/>
            <person name="Nakayama K."/>
        </authorList>
    </citation>
    <scope>NUCLEOTIDE SEQUENCE</scope>
</reference>
<dbReference type="PROSITE" id="PS50158">
    <property type="entry name" value="ZF_CCHC"/>
    <property type="match status" value="1"/>
</dbReference>
<name>A0ABQ5BFU7_9ASTR</name>
<organism evidence="4 5">
    <name type="scientific">Tanacetum coccineum</name>
    <dbReference type="NCBI Taxonomy" id="301880"/>
    <lineage>
        <taxon>Eukaryota</taxon>
        <taxon>Viridiplantae</taxon>
        <taxon>Streptophyta</taxon>
        <taxon>Embryophyta</taxon>
        <taxon>Tracheophyta</taxon>
        <taxon>Spermatophyta</taxon>
        <taxon>Magnoliopsida</taxon>
        <taxon>eudicotyledons</taxon>
        <taxon>Gunneridae</taxon>
        <taxon>Pentapetalae</taxon>
        <taxon>asterids</taxon>
        <taxon>campanulids</taxon>
        <taxon>Asterales</taxon>
        <taxon>Asteraceae</taxon>
        <taxon>Asteroideae</taxon>
        <taxon>Anthemideae</taxon>
        <taxon>Anthemidinae</taxon>
        <taxon>Tanacetum</taxon>
    </lineage>
</organism>
<evidence type="ECO:0000256" key="2">
    <source>
        <dbReference type="SAM" id="MobiDB-lite"/>
    </source>
</evidence>
<keyword evidence="4" id="KW-0808">Transferase</keyword>
<evidence type="ECO:0000313" key="4">
    <source>
        <dbReference type="EMBL" id="GJT12466.1"/>
    </source>
</evidence>
<feature type="domain" description="CCHC-type" evidence="3">
    <location>
        <begin position="262"/>
        <end position="277"/>
    </location>
</feature>
<proteinExistence type="predicted"/>
<keyword evidence="1" id="KW-0862">Zinc</keyword>
<evidence type="ECO:0000259" key="3">
    <source>
        <dbReference type="PROSITE" id="PS50158"/>
    </source>
</evidence>
<reference evidence="4" key="1">
    <citation type="journal article" date="2022" name="Int. J. Mol. Sci.">
        <title>Draft Genome of Tanacetum Coccineum: Genomic Comparison of Closely Related Tanacetum-Family Plants.</title>
        <authorList>
            <person name="Yamashiro T."/>
            <person name="Shiraishi A."/>
            <person name="Nakayama K."/>
            <person name="Satake H."/>
        </authorList>
    </citation>
    <scope>NUCLEOTIDE SEQUENCE</scope>
</reference>
<dbReference type="Gene3D" id="4.10.60.10">
    <property type="entry name" value="Zinc finger, CCHC-type"/>
    <property type="match status" value="1"/>
</dbReference>
<dbReference type="GO" id="GO:0003964">
    <property type="term" value="F:RNA-directed DNA polymerase activity"/>
    <property type="evidence" value="ECO:0007669"/>
    <property type="project" value="UniProtKB-KW"/>
</dbReference>
<dbReference type="SUPFAM" id="SSF57756">
    <property type="entry name" value="Retrovirus zinc finger-like domains"/>
    <property type="match status" value="1"/>
</dbReference>
<dbReference type="Pfam" id="PF00098">
    <property type="entry name" value="zf-CCHC"/>
    <property type="match status" value="1"/>
</dbReference>
<evidence type="ECO:0000313" key="5">
    <source>
        <dbReference type="Proteomes" id="UP001151760"/>
    </source>
</evidence>
<dbReference type="Gene3D" id="3.10.10.10">
    <property type="entry name" value="HIV Type 1 Reverse Transcriptase, subunit A, domain 1"/>
    <property type="match status" value="1"/>
</dbReference>
<evidence type="ECO:0000256" key="1">
    <source>
        <dbReference type="PROSITE-ProRule" id="PRU00047"/>
    </source>
</evidence>
<keyword evidence="1" id="KW-0863">Zinc-finger</keyword>
<dbReference type="Proteomes" id="UP001151760">
    <property type="component" value="Unassembled WGS sequence"/>
</dbReference>
<dbReference type="InterPro" id="IPR001878">
    <property type="entry name" value="Znf_CCHC"/>
</dbReference>
<sequence>MSWVFTLCASSVSEPKANEIKGDCQGGIGLNRGVNRLRGCDVCLSCCSKVKFATGTLTEEALSWWNSFTQPIGIEEAYKITWVEFKKLLTKKYCPRTEELATLCPTMVPDSEKMMEVFIGGLPRSIEGNVTASKPQTLEEAINIAQRLMDQVTKHTPVQVSSDHKRKFDDRRTFNNNNYRNNNNNNYRNTNTNNRYNNHQPQQNRRQETFRSYAVTPTKNNGYTGNRPLCKKCTLHHIHLIKNCRNKGPATESNLLPVTVTCHACGEKGHYANQCQKTTNNNAYERAYMLRDMNAHQDPNVVTAPVARAPYRLAPSEMQELSNQLQELSDRGFIRPSTSPWGAPVLFVKKKD</sequence>
<keyword evidence="4" id="KW-0548">Nucleotidyltransferase</keyword>
<dbReference type="PANTHER" id="PTHR15503">
    <property type="entry name" value="LDOC1 RELATED"/>
    <property type="match status" value="1"/>
</dbReference>
<feature type="compositionally biased region" description="Basic and acidic residues" evidence="2">
    <location>
        <begin position="162"/>
        <end position="173"/>
    </location>
</feature>
<keyword evidence="4" id="KW-0695">RNA-directed DNA polymerase</keyword>
<comment type="caution">
    <text evidence="4">The sequence shown here is derived from an EMBL/GenBank/DDBJ whole genome shotgun (WGS) entry which is preliminary data.</text>
</comment>
<dbReference type="PANTHER" id="PTHR15503:SF45">
    <property type="entry name" value="RNA-DIRECTED DNA POLYMERASE HOMOLOG"/>
    <property type="match status" value="1"/>
</dbReference>
<dbReference type="InterPro" id="IPR032567">
    <property type="entry name" value="RTL1-rel"/>
</dbReference>
<feature type="region of interest" description="Disordered" evidence="2">
    <location>
        <begin position="155"/>
        <end position="190"/>
    </location>
</feature>
<keyword evidence="5" id="KW-1185">Reference proteome</keyword>